<evidence type="ECO:0000313" key="11">
    <source>
        <dbReference type="RefSeq" id="XP_021831851.1"/>
    </source>
</evidence>
<keyword evidence="6 8" id="KW-0472">Membrane</keyword>
<dbReference type="GO" id="GO:0005886">
    <property type="term" value="C:plasma membrane"/>
    <property type="evidence" value="ECO:0007669"/>
    <property type="project" value="TreeGrafter"/>
</dbReference>
<dbReference type="InterPro" id="IPR036770">
    <property type="entry name" value="Ankyrin_rpt-contain_sf"/>
</dbReference>
<evidence type="ECO:0000259" key="9">
    <source>
        <dbReference type="Pfam" id="PF13962"/>
    </source>
</evidence>
<accession>A0A6P5TXS4</accession>
<feature type="transmembrane region" description="Helical" evidence="8">
    <location>
        <begin position="517"/>
        <end position="539"/>
    </location>
</feature>
<keyword evidence="2 8" id="KW-0812">Transmembrane</keyword>
<feature type="transmembrane region" description="Helical" evidence="8">
    <location>
        <begin position="545"/>
        <end position="567"/>
    </location>
</feature>
<evidence type="ECO:0000256" key="5">
    <source>
        <dbReference type="ARBA" id="ARBA00023043"/>
    </source>
</evidence>
<protein>
    <submittedName>
        <fullName evidence="11">Ankyrin repeat-containing protein At5g02620-like</fullName>
    </submittedName>
</protein>
<keyword evidence="5 7" id="KW-0040">ANK repeat</keyword>
<dbReference type="KEGG" id="pavi:110771805"/>
<gene>
    <name evidence="11" type="primary">LOC110771805</name>
</gene>
<feature type="domain" description="PGG" evidence="9">
    <location>
        <begin position="444"/>
        <end position="538"/>
    </location>
</feature>
<reference evidence="11" key="1">
    <citation type="submission" date="2025-08" db="UniProtKB">
        <authorList>
            <consortium name="RefSeq"/>
        </authorList>
    </citation>
    <scope>IDENTIFICATION</scope>
</reference>
<keyword evidence="3" id="KW-0677">Repeat</keyword>
<dbReference type="Pfam" id="PF12796">
    <property type="entry name" value="Ank_2"/>
    <property type="match status" value="3"/>
</dbReference>
<evidence type="ECO:0000256" key="8">
    <source>
        <dbReference type="SAM" id="Phobius"/>
    </source>
</evidence>
<dbReference type="Proteomes" id="UP000515124">
    <property type="component" value="Unplaced"/>
</dbReference>
<feature type="repeat" description="ANK" evidence="7">
    <location>
        <begin position="297"/>
        <end position="319"/>
    </location>
</feature>
<dbReference type="RefSeq" id="XP_021831851.1">
    <property type="nucleotide sequence ID" value="XM_021976159.1"/>
</dbReference>
<evidence type="ECO:0000256" key="4">
    <source>
        <dbReference type="ARBA" id="ARBA00022989"/>
    </source>
</evidence>
<dbReference type="Gene3D" id="1.25.40.20">
    <property type="entry name" value="Ankyrin repeat-containing domain"/>
    <property type="match status" value="1"/>
</dbReference>
<dbReference type="AlphaFoldDB" id="A0A6P5TXS4"/>
<keyword evidence="4 8" id="KW-1133">Transmembrane helix</keyword>
<dbReference type="SUPFAM" id="SSF48403">
    <property type="entry name" value="Ankyrin repeat"/>
    <property type="match status" value="2"/>
</dbReference>
<evidence type="ECO:0000256" key="3">
    <source>
        <dbReference type="ARBA" id="ARBA00022737"/>
    </source>
</evidence>
<dbReference type="PROSITE" id="PS50297">
    <property type="entry name" value="ANK_REP_REGION"/>
    <property type="match status" value="5"/>
</dbReference>
<evidence type="ECO:0000256" key="1">
    <source>
        <dbReference type="ARBA" id="ARBA00004141"/>
    </source>
</evidence>
<name>A0A6P5TXS4_PRUAV</name>
<evidence type="ECO:0000256" key="6">
    <source>
        <dbReference type="ARBA" id="ARBA00023136"/>
    </source>
</evidence>
<dbReference type="GeneID" id="110771805"/>
<dbReference type="PANTHER" id="PTHR24186:SF50">
    <property type="entry name" value="ANKYRIN REPEAT-CONTAINING PROTEIN ITN1-LIKE ISOFORM X1"/>
    <property type="match status" value="1"/>
</dbReference>
<dbReference type="PANTHER" id="PTHR24186">
    <property type="entry name" value="PROTEIN PHOSPHATASE 1 REGULATORY SUBUNIT"/>
    <property type="match status" value="1"/>
</dbReference>
<comment type="subcellular location">
    <subcellularLocation>
        <location evidence="1">Membrane</location>
        <topology evidence="1">Multi-pass membrane protein</topology>
    </subcellularLocation>
</comment>
<feature type="repeat" description="ANK" evidence="7">
    <location>
        <begin position="123"/>
        <end position="145"/>
    </location>
</feature>
<feature type="repeat" description="ANK" evidence="7">
    <location>
        <begin position="333"/>
        <end position="353"/>
    </location>
</feature>
<dbReference type="Pfam" id="PF00023">
    <property type="entry name" value="Ank"/>
    <property type="match status" value="1"/>
</dbReference>
<dbReference type="InterPro" id="IPR026961">
    <property type="entry name" value="PGG_dom"/>
</dbReference>
<feature type="repeat" description="ANK" evidence="7">
    <location>
        <begin position="228"/>
        <end position="250"/>
    </location>
</feature>
<evidence type="ECO:0000256" key="2">
    <source>
        <dbReference type="ARBA" id="ARBA00022692"/>
    </source>
</evidence>
<keyword evidence="10" id="KW-1185">Reference proteome</keyword>
<dbReference type="InterPro" id="IPR002110">
    <property type="entry name" value="Ankyrin_rpt"/>
</dbReference>
<feature type="transmembrane region" description="Helical" evidence="8">
    <location>
        <begin position="446"/>
        <end position="463"/>
    </location>
</feature>
<evidence type="ECO:0000256" key="7">
    <source>
        <dbReference type="PROSITE-ProRule" id="PRU00023"/>
    </source>
</evidence>
<proteinExistence type="predicted"/>
<dbReference type="PROSITE" id="PS50088">
    <property type="entry name" value="ANK_REPEAT"/>
    <property type="match status" value="5"/>
</dbReference>
<organism evidence="10 11">
    <name type="scientific">Prunus avium</name>
    <name type="common">Cherry</name>
    <name type="synonym">Cerasus avium</name>
    <dbReference type="NCBI Taxonomy" id="42229"/>
    <lineage>
        <taxon>Eukaryota</taxon>
        <taxon>Viridiplantae</taxon>
        <taxon>Streptophyta</taxon>
        <taxon>Embryophyta</taxon>
        <taxon>Tracheophyta</taxon>
        <taxon>Spermatophyta</taxon>
        <taxon>Magnoliopsida</taxon>
        <taxon>eudicotyledons</taxon>
        <taxon>Gunneridae</taxon>
        <taxon>Pentapetalae</taxon>
        <taxon>rosids</taxon>
        <taxon>fabids</taxon>
        <taxon>Rosales</taxon>
        <taxon>Rosaceae</taxon>
        <taxon>Amygdaloideae</taxon>
        <taxon>Amygdaleae</taxon>
        <taxon>Prunus</taxon>
    </lineage>
</organism>
<evidence type="ECO:0000313" key="10">
    <source>
        <dbReference type="Proteomes" id="UP000515124"/>
    </source>
</evidence>
<dbReference type="Pfam" id="PF13962">
    <property type="entry name" value="PGG"/>
    <property type="match status" value="1"/>
</dbReference>
<sequence length="586" mass="64646">MDPSVYEAAKLGDVDFLRRIRDGELSIDLECQKTPKDNNILHVAVEFKQVDFFTNISLGSPMFWATNIKGDTPLHTAAKVGCLLVVEFLINHAKMLHIEGVDEENGPADGEAYKKLLRMTNLEKDTALHVAVRCGHYRVVMLLIEADPTLCCFTNSANESPLFIATSKGFQRIARYILCESPICPSFEGINGVTALHAAVTRRTKSTKDIVNTMLSKNPQMIKEVDALGWTPLHYAAFRGNLEATRVLMQCDSSAAYLLDKSGLLSALHVAAYVGRAIVLEVMIRYRPDACDLLNAKGQTILHAAVLGGQINVVEFILQTNKLDGLINEADKDGNTPLHLAAAYPHLKIVELLASDRRVDKTAINKNFSKAADIFLGDNFGRDAFNSPLLFNLGRSSGVPFFQQQIRSDVMKLESLGTIRTPNIANKREELQDYSPADKKGCDTDLLIAMLIATVTFAAAFTLPGGFQSDGLAVLHAKPSFQVFVLFDTFSFFLAVLVLCHYFMAGTDSRVILARPATLIKCSFGAMVVAFASGLFVVLPMQSPVGTVVLYICGILCLLVLFSFRVVNQQSSRERKMRRWLRSRII</sequence>
<feature type="transmembrane region" description="Helical" evidence="8">
    <location>
        <begin position="483"/>
        <end position="505"/>
    </location>
</feature>
<feature type="repeat" description="ANK" evidence="7">
    <location>
        <begin position="69"/>
        <end position="101"/>
    </location>
</feature>
<dbReference type="SMART" id="SM00248">
    <property type="entry name" value="ANK"/>
    <property type="match status" value="8"/>
</dbReference>